<organism evidence="2">
    <name type="scientific">bioreactor metagenome</name>
    <dbReference type="NCBI Taxonomy" id="1076179"/>
    <lineage>
        <taxon>unclassified sequences</taxon>
        <taxon>metagenomes</taxon>
        <taxon>ecological metagenomes</taxon>
    </lineage>
</organism>
<feature type="region of interest" description="Disordered" evidence="1">
    <location>
        <begin position="1"/>
        <end position="22"/>
    </location>
</feature>
<protein>
    <submittedName>
        <fullName evidence="2">Uncharacterized protein</fullName>
    </submittedName>
</protein>
<comment type="caution">
    <text evidence="2">The sequence shown here is derived from an EMBL/GenBank/DDBJ whole genome shotgun (WGS) entry which is preliminary data.</text>
</comment>
<accession>A0A645HR57</accession>
<evidence type="ECO:0000313" key="2">
    <source>
        <dbReference type="EMBL" id="MPN41340.1"/>
    </source>
</evidence>
<proteinExistence type="predicted"/>
<evidence type="ECO:0000256" key="1">
    <source>
        <dbReference type="SAM" id="MobiDB-lite"/>
    </source>
</evidence>
<dbReference type="AlphaFoldDB" id="A0A645HR57"/>
<reference evidence="2" key="1">
    <citation type="submission" date="2019-08" db="EMBL/GenBank/DDBJ databases">
        <authorList>
            <person name="Kucharzyk K."/>
            <person name="Murdoch R.W."/>
            <person name="Higgins S."/>
            <person name="Loffler F."/>
        </authorList>
    </citation>
    <scope>NUCLEOTIDE SEQUENCE</scope>
</reference>
<feature type="compositionally biased region" description="Acidic residues" evidence="1">
    <location>
        <begin position="1"/>
        <end position="11"/>
    </location>
</feature>
<dbReference type="EMBL" id="VSSQ01098322">
    <property type="protein sequence ID" value="MPN41340.1"/>
    <property type="molecule type" value="Genomic_DNA"/>
</dbReference>
<sequence length="182" mass="20373">MGGAEAVEEMEERNAALDRGKMRNQRKIHHFLNGGGGQHGKPGLSATHDIRMISKDRKRMRGQCARADMKHAGQQFAGDFVHIRDHQQQTLRSGKRRGECARLERAVHGAGGAAFALHFSDAYSLSKQVRSAVGSPIVRNFRHGRGRRDRVNCRYVRKRIRNVRRGGVPVDGHGFCHFVDAS</sequence>
<name>A0A645HR57_9ZZZZ</name>
<feature type="compositionally biased region" description="Basic and acidic residues" evidence="1">
    <location>
        <begin position="12"/>
        <end position="21"/>
    </location>
</feature>
<gene>
    <name evidence="2" type="ORF">SDC9_188883</name>
</gene>